<dbReference type="AlphaFoldDB" id="A0A382V332"/>
<reference evidence="1" key="1">
    <citation type="submission" date="2018-05" db="EMBL/GenBank/DDBJ databases">
        <authorList>
            <person name="Lanie J.A."/>
            <person name="Ng W.-L."/>
            <person name="Kazmierczak K.M."/>
            <person name="Andrzejewski T.M."/>
            <person name="Davidsen T.M."/>
            <person name="Wayne K.J."/>
            <person name="Tettelin H."/>
            <person name="Glass J.I."/>
            <person name="Rusch D."/>
            <person name="Podicherti R."/>
            <person name="Tsui H.-C.T."/>
            <person name="Winkler M.E."/>
        </authorList>
    </citation>
    <scope>NUCLEOTIDE SEQUENCE</scope>
</reference>
<dbReference type="EMBL" id="UINC01148799">
    <property type="protein sequence ID" value="SVD40899.1"/>
    <property type="molecule type" value="Genomic_DNA"/>
</dbReference>
<name>A0A382V332_9ZZZZ</name>
<proteinExistence type="predicted"/>
<evidence type="ECO:0000313" key="1">
    <source>
        <dbReference type="EMBL" id="SVD40899.1"/>
    </source>
</evidence>
<organism evidence="1">
    <name type="scientific">marine metagenome</name>
    <dbReference type="NCBI Taxonomy" id="408172"/>
    <lineage>
        <taxon>unclassified sequences</taxon>
        <taxon>metagenomes</taxon>
        <taxon>ecological metagenomes</taxon>
    </lineage>
</organism>
<feature type="non-terminal residue" evidence="1">
    <location>
        <position position="1"/>
    </location>
</feature>
<protein>
    <submittedName>
        <fullName evidence="1">Uncharacterized protein</fullName>
    </submittedName>
</protein>
<sequence length="27" mass="3060">LSAMVDLLRRVSMALKLMILKQAPFLT</sequence>
<accession>A0A382V332</accession>
<gene>
    <name evidence="1" type="ORF">METZ01_LOCUS393753</name>
</gene>